<keyword evidence="1" id="KW-1133">Transmembrane helix</keyword>
<gene>
    <name evidence="3" type="ORF">COW88_03575</name>
</gene>
<keyword evidence="1" id="KW-0812">Transmembrane</keyword>
<evidence type="ECO:0000313" key="3">
    <source>
        <dbReference type="EMBL" id="PIP72976.1"/>
    </source>
</evidence>
<dbReference type="Pfam" id="PF13200">
    <property type="entry name" value="DUF4015"/>
    <property type="match status" value="1"/>
</dbReference>
<name>A0A2H0CSZ1_9BACT</name>
<protein>
    <recommendedName>
        <fullName evidence="2">DUF4015 domain-containing protein</fullName>
    </recommendedName>
</protein>
<evidence type="ECO:0000256" key="1">
    <source>
        <dbReference type="SAM" id="Phobius"/>
    </source>
</evidence>
<evidence type="ECO:0000313" key="4">
    <source>
        <dbReference type="Proteomes" id="UP000230638"/>
    </source>
</evidence>
<feature type="domain" description="DUF4015" evidence="2">
    <location>
        <begin position="77"/>
        <end position="397"/>
    </location>
</feature>
<organism evidence="3 4">
    <name type="scientific">Candidatus Lloydbacteria bacterium CG22_combo_CG10-13_8_21_14_all_47_15</name>
    <dbReference type="NCBI Taxonomy" id="1974635"/>
    <lineage>
        <taxon>Bacteria</taxon>
        <taxon>Candidatus Lloydiibacteriota</taxon>
    </lineage>
</organism>
<dbReference type="SUPFAM" id="SSF51445">
    <property type="entry name" value="(Trans)glycosidases"/>
    <property type="match status" value="1"/>
</dbReference>
<dbReference type="Proteomes" id="UP000230638">
    <property type="component" value="Unassembled WGS sequence"/>
</dbReference>
<dbReference type="EMBL" id="PCTL01000034">
    <property type="protein sequence ID" value="PIP72976.1"/>
    <property type="molecule type" value="Genomic_DNA"/>
</dbReference>
<keyword evidence="1" id="KW-0472">Membrane</keyword>
<dbReference type="AlphaFoldDB" id="A0A2H0CSZ1"/>
<sequence>MKNRLNTYIRRIDNAVGSSYGASATAFFSVIILATLFMPYALDDIYARRAFVGALVVYPELPPSRAAHVQSPEAVRAVYLTQCALATKRYRESVIRLINETELNAVVVDIKDYTGTIAFASDHALLRENGGDGCRAGDLSAIADEFHEYGIYIIGRITVFQDPWYALKHPEIAVQKESDRTVWSDYKGLHYIDPGAEDILAYIVAVGQEAWRLGIDELNFDYIRFPSDGNMKDIYYPVSEENIISDPLLGKAQVMRTFFAGLAERLAGARADGAVLSADLFGMTTTNNDDLNIGQILEYAEPYFDYLSPMVYPSHYPPRFIGYDNPNHYPYEVVKYAMDRGVYRLVAASSTPKKLRPWLQDFDYGGRYDAEKVRAQIQAVYDAGLNSWMLWDPAVRYERDALLTERTVNGE</sequence>
<dbReference type="Gene3D" id="3.20.20.80">
    <property type="entry name" value="Glycosidases"/>
    <property type="match status" value="1"/>
</dbReference>
<evidence type="ECO:0000259" key="2">
    <source>
        <dbReference type="Pfam" id="PF13200"/>
    </source>
</evidence>
<comment type="caution">
    <text evidence="3">The sequence shown here is derived from an EMBL/GenBank/DDBJ whole genome shotgun (WGS) entry which is preliminary data.</text>
</comment>
<accession>A0A2H0CSZ1</accession>
<dbReference type="InterPro" id="IPR025275">
    <property type="entry name" value="DUF4015"/>
</dbReference>
<dbReference type="InterPro" id="IPR017853">
    <property type="entry name" value="GH"/>
</dbReference>
<reference evidence="3 4" key="1">
    <citation type="submission" date="2017-09" db="EMBL/GenBank/DDBJ databases">
        <title>Depth-based differentiation of microbial function through sediment-hosted aquifers and enrichment of novel symbionts in the deep terrestrial subsurface.</title>
        <authorList>
            <person name="Probst A.J."/>
            <person name="Ladd B."/>
            <person name="Jarett J.K."/>
            <person name="Geller-Mcgrath D.E."/>
            <person name="Sieber C.M."/>
            <person name="Emerson J.B."/>
            <person name="Anantharaman K."/>
            <person name="Thomas B.C."/>
            <person name="Malmstrom R."/>
            <person name="Stieglmeier M."/>
            <person name="Klingl A."/>
            <person name="Woyke T."/>
            <person name="Ryan C.M."/>
            <person name="Banfield J.F."/>
        </authorList>
    </citation>
    <scope>NUCLEOTIDE SEQUENCE [LARGE SCALE GENOMIC DNA]</scope>
    <source>
        <strain evidence="3">CG22_combo_CG10-13_8_21_14_all_47_15</strain>
    </source>
</reference>
<feature type="transmembrane region" description="Helical" evidence="1">
    <location>
        <begin position="20"/>
        <end position="42"/>
    </location>
</feature>
<proteinExistence type="predicted"/>